<dbReference type="STRING" id="1073090.A0A1L9S4X7"/>
<reference evidence="10" key="1">
    <citation type="journal article" date="2017" name="Genome Biol.">
        <title>Comparative genomics reveals high biological diversity and specific adaptations in the industrially and medically important fungal genus Aspergillus.</title>
        <authorList>
            <person name="de Vries R.P."/>
            <person name="Riley R."/>
            <person name="Wiebenga A."/>
            <person name="Aguilar-Osorio G."/>
            <person name="Amillis S."/>
            <person name="Uchima C.A."/>
            <person name="Anderluh G."/>
            <person name="Asadollahi M."/>
            <person name="Askin M."/>
            <person name="Barry K."/>
            <person name="Battaglia E."/>
            <person name="Bayram O."/>
            <person name="Benocci T."/>
            <person name="Braus-Stromeyer S.A."/>
            <person name="Caldana C."/>
            <person name="Canovas D."/>
            <person name="Cerqueira G.C."/>
            <person name="Chen F."/>
            <person name="Chen W."/>
            <person name="Choi C."/>
            <person name="Clum A."/>
            <person name="Dos Santos R.A."/>
            <person name="Damasio A.R."/>
            <person name="Diallinas G."/>
            <person name="Emri T."/>
            <person name="Fekete E."/>
            <person name="Flipphi M."/>
            <person name="Freyberg S."/>
            <person name="Gallo A."/>
            <person name="Gournas C."/>
            <person name="Habgood R."/>
            <person name="Hainaut M."/>
            <person name="Harispe M.L."/>
            <person name="Henrissat B."/>
            <person name="Hilden K.S."/>
            <person name="Hope R."/>
            <person name="Hossain A."/>
            <person name="Karabika E."/>
            <person name="Karaffa L."/>
            <person name="Karanyi Z."/>
            <person name="Krasevec N."/>
            <person name="Kuo A."/>
            <person name="Kusch H."/>
            <person name="LaButti K."/>
            <person name="Lagendijk E.L."/>
            <person name="Lapidus A."/>
            <person name="Levasseur A."/>
            <person name="Lindquist E."/>
            <person name="Lipzen A."/>
            <person name="Logrieco A.F."/>
            <person name="MacCabe A."/>
            <person name="Maekelae M.R."/>
            <person name="Malavazi I."/>
            <person name="Melin P."/>
            <person name="Meyer V."/>
            <person name="Mielnichuk N."/>
            <person name="Miskei M."/>
            <person name="Molnar A.P."/>
            <person name="Mule G."/>
            <person name="Ngan C.Y."/>
            <person name="Orejas M."/>
            <person name="Orosz E."/>
            <person name="Ouedraogo J.P."/>
            <person name="Overkamp K.M."/>
            <person name="Park H.-S."/>
            <person name="Perrone G."/>
            <person name="Piumi F."/>
            <person name="Punt P.J."/>
            <person name="Ram A.F."/>
            <person name="Ramon A."/>
            <person name="Rauscher S."/>
            <person name="Record E."/>
            <person name="Riano-Pachon D.M."/>
            <person name="Robert V."/>
            <person name="Roehrig J."/>
            <person name="Ruller R."/>
            <person name="Salamov A."/>
            <person name="Salih N.S."/>
            <person name="Samson R.A."/>
            <person name="Sandor E."/>
            <person name="Sanguinetti M."/>
            <person name="Schuetze T."/>
            <person name="Sepcic K."/>
            <person name="Shelest E."/>
            <person name="Sherlock G."/>
            <person name="Sophianopoulou V."/>
            <person name="Squina F.M."/>
            <person name="Sun H."/>
            <person name="Susca A."/>
            <person name="Todd R.B."/>
            <person name="Tsang A."/>
            <person name="Unkles S.E."/>
            <person name="van de Wiele N."/>
            <person name="van Rossen-Uffink D."/>
            <person name="Oliveira J.V."/>
            <person name="Vesth T.C."/>
            <person name="Visser J."/>
            <person name="Yu J.-H."/>
            <person name="Zhou M."/>
            <person name="Andersen M.R."/>
            <person name="Archer D.B."/>
            <person name="Baker S.E."/>
            <person name="Benoit I."/>
            <person name="Brakhage A.A."/>
            <person name="Braus G.H."/>
            <person name="Fischer R."/>
            <person name="Frisvad J.C."/>
            <person name="Goldman G.H."/>
            <person name="Houbraken J."/>
            <person name="Oakley B."/>
            <person name="Pocsi I."/>
            <person name="Scazzocchio C."/>
            <person name="Seiboth B."/>
            <person name="vanKuyk P.A."/>
            <person name="Wortman J."/>
            <person name="Dyer P.S."/>
            <person name="Grigoriev I.V."/>
        </authorList>
    </citation>
    <scope>NUCLEOTIDE SEQUENCE [LARGE SCALE GENOMIC DNA]</scope>
    <source>
        <strain evidence="10">CBS 506.65</strain>
    </source>
</reference>
<evidence type="ECO:0000313" key="10">
    <source>
        <dbReference type="Proteomes" id="UP000184188"/>
    </source>
</evidence>
<dbReference type="AlphaFoldDB" id="A0A1L9S4X7"/>
<organism evidence="9 10">
    <name type="scientific">Penicilliopsis zonata CBS 506.65</name>
    <dbReference type="NCBI Taxonomy" id="1073090"/>
    <lineage>
        <taxon>Eukaryota</taxon>
        <taxon>Fungi</taxon>
        <taxon>Dikarya</taxon>
        <taxon>Ascomycota</taxon>
        <taxon>Pezizomycotina</taxon>
        <taxon>Eurotiomycetes</taxon>
        <taxon>Eurotiomycetidae</taxon>
        <taxon>Eurotiales</taxon>
        <taxon>Aspergillaceae</taxon>
        <taxon>Penicilliopsis</taxon>
    </lineage>
</organism>
<dbReference type="InterPro" id="IPR050121">
    <property type="entry name" value="Cytochrome_P450_monoxygenase"/>
</dbReference>
<evidence type="ECO:0000313" key="9">
    <source>
        <dbReference type="EMBL" id="OJJ42217.1"/>
    </source>
</evidence>
<dbReference type="Pfam" id="PF00067">
    <property type="entry name" value="p450"/>
    <property type="match status" value="1"/>
</dbReference>
<dbReference type="GO" id="GO:0004497">
    <property type="term" value="F:monooxygenase activity"/>
    <property type="evidence" value="ECO:0007669"/>
    <property type="project" value="UniProtKB-KW"/>
</dbReference>
<dbReference type="PROSITE" id="PS00086">
    <property type="entry name" value="CYTOCHROME_P450"/>
    <property type="match status" value="1"/>
</dbReference>
<feature type="transmembrane region" description="Helical" evidence="8">
    <location>
        <begin position="29"/>
        <end position="46"/>
    </location>
</feature>
<evidence type="ECO:0000256" key="5">
    <source>
        <dbReference type="ARBA" id="ARBA00023004"/>
    </source>
</evidence>
<evidence type="ECO:0000256" key="1">
    <source>
        <dbReference type="ARBA" id="ARBA00001971"/>
    </source>
</evidence>
<keyword evidence="8" id="KW-1133">Transmembrane helix</keyword>
<gene>
    <name evidence="9" type="ORF">ASPZODRAFT_137409</name>
</gene>
<dbReference type="PANTHER" id="PTHR24305:SF166">
    <property type="entry name" value="CYTOCHROME P450 12A4, MITOCHONDRIAL-RELATED"/>
    <property type="match status" value="1"/>
</dbReference>
<dbReference type="CDD" id="cd11070">
    <property type="entry name" value="CYP56-like"/>
    <property type="match status" value="1"/>
</dbReference>
<protein>
    <recommendedName>
        <fullName evidence="11">Cytochrome P450 monooxygenase</fullName>
    </recommendedName>
</protein>
<dbReference type="EMBL" id="KV878364">
    <property type="protein sequence ID" value="OJJ42217.1"/>
    <property type="molecule type" value="Genomic_DNA"/>
</dbReference>
<dbReference type="InterPro" id="IPR002401">
    <property type="entry name" value="Cyt_P450_E_grp-I"/>
</dbReference>
<dbReference type="RefSeq" id="XP_022576727.1">
    <property type="nucleotide sequence ID" value="XM_022724309.1"/>
</dbReference>
<evidence type="ECO:0000256" key="4">
    <source>
        <dbReference type="ARBA" id="ARBA00023002"/>
    </source>
</evidence>
<evidence type="ECO:0000256" key="7">
    <source>
        <dbReference type="RuleBase" id="RU000461"/>
    </source>
</evidence>
<keyword evidence="7" id="KW-0503">Monooxygenase</keyword>
<dbReference type="PRINTS" id="PR00463">
    <property type="entry name" value="EP450I"/>
</dbReference>
<accession>A0A1L9S4X7</accession>
<dbReference type="Gene3D" id="1.10.630.10">
    <property type="entry name" value="Cytochrome P450"/>
    <property type="match status" value="1"/>
</dbReference>
<keyword evidence="8" id="KW-0812">Transmembrane</keyword>
<comment type="cofactor">
    <cofactor evidence="1 6">
        <name>heme</name>
        <dbReference type="ChEBI" id="CHEBI:30413"/>
    </cofactor>
</comment>
<keyword evidence="3 6" id="KW-0479">Metal-binding</keyword>
<comment type="similarity">
    <text evidence="2 7">Belongs to the cytochrome P450 family.</text>
</comment>
<evidence type="ECO:0000256" key="2">
    <source>
        <dbReference type="ARBA" id="ARBA00010617"/>
    </source>
</evidence>
<dbReference type="Proteomes" id="UP000184188">
    <property type="component" value="Unassembled WGS sequence"/>
</dbReference>
<dbReference type="GO" id="GO:0016705">
    <property type="term" value="F:oxidoreductase activity, acting on paired donors, with incorporation or reduction of molecular oxygen"/>
    <property type="evidence" value="ECO:0007669"/>
    <property type="project" value="InterPro"/>
</dbReference>
<name>A0A1L9S4X7_9EURO</name>
<dbReference type="SUPFAM" id="SSF48264">
    <property type="entry name" value="Cytochrome P450"/>
    <property type="match status" value="1"/>
</dbReference>
<dbReference type="OrthoDB" id="1470350at2759"/>
<dbReference type="GO" id="GO:0005506">
    <property type="term" value="F:iron ion binding"/>
    <property type="evidence" value="ECO:0007669"/>
    <property type="project" value="InterPro"/>
</dbReference>
<dbReference type="PANTHER" id="PTHR24305">
    <property type="entry name" value="CYTOCHROME P450"/>
    <property type="match status" value="1"/>
</dbReference>
<sequence>MILIIVLLYIIYKIASFIRFYIIGRRTGFPLILTPIFSQGILWMVLGPTLQPVFQKYLPEWIYRRLDIVTNGWDFRRKNQMHLQLGKAFVVVSPDECSLWVGDPALAAVVLARRKDFVQPAIVAQFLDFFGTNILTSNGEDWQRQRRIIAPNLNESVMEVVWQESCQQARSMLGYQIQHGETNKTLDGLRSVAINVLGQAGYGQNQAWSPDFSKSIASEASPASGSEAPSARMAYFRTISMVTEHFAEAALIPAWIKTLPFMPAQLRLLGRQMQRVPEYIQAILEGETGSDENKDQMKRHNFLDVLVEFADNKNTSDSNKKSLFLSKEEISGNLWIFTGAGFDTTANTMGYAVLLLAVYPQWQAWIQEELDDLVMDTSDWEYTTIFQHCPRLLAVMFETLRLYTPVAHVSRGVKSPQQLAAEKGTHLLLPPMNVYIVSQSLHMDASIWGPDVSEFNPARWIDQTTGQPVTPERGAFLPWSGGPRVCPGMKMSQVEFVATLATLFHGAKCEPVHTGVTVEDARHRLKKMMDDSAPKLTLQVKDPKMVNLRWTPRDRR</sequence>
<dbReference type="GO" id="GO:0020037">
    <property type="term" value="F:heme binding"/>
    <property type="evidence" value="ECO:0007669"/>
    <property type="project" value="InterPro"/>
</dbReference>
<evidence type="ECO:0000256" key="3">
    <source>
        <dbReference type="ARBA" id="ARBA00022723"/>
    </source>
</evidence>
<feature type="transmembrane region" description="Helical" evidence="8">
    <location>
        <begin position="6"/>
        <end position="22"/>
    </location>
</feature>
<keyword evidence="4 7" id="KW-0560">Oxidoreductase</keyword>
<evidence type="ECO:0000256" key="8">
    <source>
        <dbReference type="SAM" id="Phobius"/>
    </source>
</evidence>
<dbReference type="InterPro" id="IPR036396">
    <property type="entry name" value="Cyt_P450_sf"/>
</dbReference>
<dbReference type="InterPro" id="IPR017972">
    <property type="entry name" value="Cyt_P450_CS"/>
</dbReference>
<dbReference type="PRINTS" id="PR00385">
    <property type="entry name" value="P450"/>
</dbReference>
<dbReference type="GeneID" id="34610774"/>
<keyword evidence="6 7" id="KW-0349">Heme</keyword>
<dbReference type="VEuPathDB" id="FungiDB:ASPZODRAFT_137409"/>
<evidence type="ECO:0000256" key="6">
    <source>
        <dbReference type="PIRSR" id="PIRSR602401-1"/>
    </source>
</evidence>
<keyword evidence="8" id="KW-0472">Membrane</keyword>
<proteinExistence type="inferred from homology"/>
<keyword evidence="10" id="KW-1185">Reference proteome</keyword>
<keyword evidence="5 6" id="KW-0408">Iron</keyword>
<feature type="binding site" description="axial binding residue" evidence="6">
    <location>
        <position position="486"/>
    </location>
    <ligand>
        <name>heme</name>
        <dbReference type="ChEBI" id="CHEBI:30413"/>
    </ligand>
    <ligandPart>
        <name>Fe</name>
        <dbReference type="ChEBI" id="CHEBI:18248"/>
    </ligandPart>
</feature>
<dbReference type="InterPro" id="IPR001128">
    <property type="entry name" value="Cyt_P450"/>
</dbReference>
<evidence type="ECO:0008006" key="11">
    <source>
        <dbReference type="Google" id="ProtNLM"/>
    </source>
</evidence>